<keyword evidence="2" id="KW-1185">Reference proteome</keyword>
<dbReference type="STRING" id="1640674.SAMN05216323_103523"/>
<dbReference type="Proteomes" id="UP000199452">
    <property type="component" value="Unassembled WGS sequence"/>
</dbReference>
<accession>A0A1G6MBR2</accession>
<dbReference type="RefSeq" id="WP_092438597.1">
    <property type="nucleotide sequence ID" value="NZ_FMYP01000035.1"/>
</dbReference>
<sequence length="423" mass="44416">MSIRGFELSKGTVGVSASDLEDNICGLLVNGPEVVASEGISGVVNGTVYPLTKVKDAEGLGITQAYDTANAVQVYRHISEFYRMAGEGTKLYLLVAPAAKTMKETIEAYGQALIIASKGSIFYIGVAHNPAAAYVPTYVDGLESVVREALAPAQALHDWSWNTDRPVNVFLEGRGLNAVGAAALDLRSITNGAAALIGTHISVCIGQDYGYAATLTGAGQKFADVGTLLGTKALVGVNRSVGEVESLDISSATKNRWLSAGLSNHKTIEEMDADLSDFDAKGYIFAIAYTGISGYRWSGDPVCAPILVDDDGYISVATIGQGASLNKAARLLRKKLLPKVKSTVPIDSSTGLLPTGIIKYFEGLGNEAFNNMANAGEISDGKTIVDPNSQLLSGDKALLVSFELVPTASIEKIKGTINLKTTL</sequence>
<dbReference type="AlphaFoldDB" id="A0A1G6MBR2"/>
<dbReference type="EMBL" id="FMYP01000035">
    <property type="protein sequence ID" value="SDC52714.1"/>
    <property type="molecule type" value="Genomic_DNA"/>
</dbReference>
<name>A0A1G6MBR2_9BACT</name>
<dbReference type="Pfam" id="PF10758">
    <property type="entry name" value="DUF2586"/>
    <property type="match status" value="1"/>
</dbReference>
<dbReference type="InterPro" id="IPR019694">
    <property type="entry name" value="Phage_HP1_Orf23"/>
</dbReference>
<proteinExistence type="predicted"/>
<evidence type="ECO:0000313" key="1">
    <source>
        <dbReference type="EMBL" id="SDC52714.1"/>
    </source>
</evidence>
<organism evidence="1 2">
    <name type="scientific">Williamwhitmania taraxaci</name>
    <dbReference type="NCBI Taxonomy" id="1640674"/>
    <lineage>
        <taxon>Bacteria</taxon>
        <taxon>Pseudomonadati</taxon>
        <taxon>Bacteroidota</taxon>
        <taxon>Bacteroidia</taxon>
        <taxon>Bacteroidales</taxon>
        <taxon>Williamwhitmaniaceae</taxon>
        <taxon>Williamwhitmania</taxon>
    </lineage>
</organism>
<protein>
    <recommendedName>
        <fullName evidence="3">Mu-like prophage tail sheath protein gpL</fullName>
    </recommendedName>
</protein>
<evidence type="ECO:0008006" key="3">
    <source>
        <dbReference type="Google" id="ProtNLM"/>
    </source>
</evidence>
<gene>
    <name evidence="1" type="ORF">SAMN05216323_103523</name>
</gene>
<evidence type="ECO:0000313" key="2">
    <source>
        <dbReference type="Proteomes" id="UP000199452"/>
    </source>
</evidence>
<dbReference type="OrthoDB" id="1041499at2"/>
<reference evidence="1 2" key="1">
    <citation type="submission" date="2016-09" db="EMBL/GenBank/DDBJ databases">
        <authorList>
            <person name="Capua I."/>
            <person name="De Benedictis P."/>
            <person name="Joannis T."/>
            <person name="Lombin L.H."/>
            <person name="Cattoli G."/>
        </authorList>
    </citation>
    <scope>NUCLEOTIDE SEQUENCE [LARGE SCALE GENOMIC DNA]</scope>
    <source>
        <strain evidence="1 2">A7P-90m</strain>
    </source>
</reference>